<evidence type="ECO:0000256" key="2">
    <source>
        <dbReference type="ARBA" id="ARBA00010835"/>
    </source>
</evidence>
<dbReference type="Proteomes" id="UP001642483">
    <property type="component" value="Unassembled WGS sequence"/>
</dbReference>
<dbReference type="Pfam" id="PF00472">
    <property type="entry name" value="RF-1"/>
    <property type="match status" value="1"/>
</dbReference>
<keyword evidence="3" id="KW-0809">Transit peptide</keyword>
<protein>
    <recommendedName>
        <fullName evidence="6">Prokaryotic-type class I peptide chain release factors domain-containing protein</fullName>
    </recommendedName>
</protein>
<keyword evidence="5" id="KW-0175">Coiled coil</keyword>
<evidence type="ECO:0000256" key="3">
    <source>
        <dbReference type="ARBA" id="ARBA00022946"/>
    </source>
</evidence>
<name>A0ABP0EYY4_CLALP</name>
<evidence type="ECO:0000259" key="6">
    <source>
        <dbReference type="Pfam" id="PF00472"/>
    </source>
</evidence>
<keyword evidence="8" id="KW-1185">Reference proteome</keyword>
<evidence type="ECO:0000256" key="5">
    <source>
        <dbReference type="SAM" id="Coils"/>
    </source>
</evidence>
<dbReference type="PANTHER" id="PTHR46203">
    <property type="entry name" value="PROBABLE PEPTIDE CHAIN RELEASE FACTOR C12ORF65"/>
    <property type="match status" value="1"/>
</dbReference>
<keyword evidence="4" id="KW-0496">Mitochondrion</keyword>
<dbReference type="InterPro" id="IPR045853">
    <property type="entry name" value="Pep_chain_release_fac_I_sf"/>
</dbReference>
<evidence type="ECO:0000256" key="4">
    <source>
        <dbReference type="ARBA" id="ARBA00023128"/>
    </source>
</evidence>
<comment type="caution">
    <text evidence="7">The sequence shown here is derived from an EMBL/GenBank/DDBJ whole genome shotgun (WGS) entry which is preliminary data.</text>
</comment>
<sequence length="155" mass="17937">MSSLLCKYSTTAKQLFKDNYQRLLTLVTELDRQGLVVELKSSDIEKKYTAASSKGGQKANKTHNLVLLKHVPTGIRAEGRDSRMLPENHDIAMARLRMAVDIHLKGDESVFVRRQKEKQEQARKNSELRRYEAAKRKENDLKLKKLLLEEDTLHY</sequence>
<dbReference type="Gene3D" id="3.30.160.20">
    <property type="match status" value="1"/>
</dbReference>
<gene>
    <name evidence="7" type="ORF">CVLEPA_LOCUS2390</name>
</gene>
<dbReference type="PANTHER" id="PTHR46203:SF1">
    <property type="entry name" value="MITOCHONDRIAL TRANSLATION RELEASE FACTOR IN RESCUE"/>
    <property type="match status" value="1"/>
</dbReference>
<dbReference type="InterPro" id="IPR000352">
    <property type="entry name" value="Pep_chain_release_fac_I"/>
</dbReference>
<evidence type="ECO:0000313" key="8">
    <source>
        <dbReference type="Proteomes" id="UP001642483"/>
    </source>
</evidence>
<comment type="subcellular location">
    <subcellularLocation>
        <location evidence="1">Mitochondrion</location>
    </subcellularLocation>
</comment>
<organism evidence="7 8">
    <name type="scientific">Clavelina lepadiformis</name>
    <name type="common">Light-bulb sea squirt</name>
    <name type="synonym">Ascidia lepadiformis</name>
    <dbReference type="NCBI Taxonomy" id="159417"/>
    <lineage>
        <taxon>Eukaryota</taxon>
        <taxon>Metazoa</taxon>
        <taxon>Chordata</taxon>
        <taxon>Tunicata</taxon>
        <taxon>Ascidiacea</taxon>
        <taxon>Aplousobranchia</taxon>
        <taxon>Clavelinidae</taxon>
        <taxon>Clavelina</taxon>
    </lineage>
</organism>
<dbReference type="EMBL" id="CAWYQH010000001">
    <property type="protein sequence ID" value="CAK8672702.1"/>
    <property type="molecule type" value="Genomic_DNA"/>
</dbReference>
<feature type="coiled-coil region" evidence="5">
    <location>
        <begin position="114"/>
        <end position="151"/>
    </location>
</feature>
<feature type="domain" description="Prokaryotic-type class I peptide chain release factors" evidence="6">
    <location>
        <begin position="37"/>
        <end position="137"/>
    </location>
</feature>
<comment type="similarity">
    <text evidence="2">Belongs to the prokaryotic/mitochondrial release factor family.</text>
</comment>
<dbReference type="SUPFAM" id="SSF75620">
    <property type="entry name" value="Release factor"/>
    <property type="match status" value="1"/>
</dbReference>
<accession>A0ABP0EYY4</accession>
<reference evidence="7 8" key="1">
    <citation type="submission" date="2024-02" db="EMBL/GenBank/DDBJ databases">
        <authorList>
            <person name="Daric V."/>
            <person name="Darras S."/>
        </authorList>
    </citation>
    <scope>NUCLEOTIDE SEQUENCE [LARGE SCALE GENOMIC DNA]</scope>
</reference>
<proteinExistence type="inferred from homology"/>
<evidence type="ECO:0000256" key="1">
    <source>
        <dbReference type="ARBA" id="ARBA00004173"/>
    </source>
</evidence>
<evidence type="ECO:0000313" key="7">
    <source>
        <dbReference type="EMBL" id="CAK8672702.1"/>
    </source>
</evidence>
<dbReference type="InterPro" id="IPR052405">
    <property type="entry name" value="Mito_Transl_Release_Factor"/>
</dbReference>